<organism evidence="2 3">
    <name type="scientific">Psychrosphaera aquimarina</name>
    <dbReference type="NCBI Taxonomy" id="2044854"/>
    <lineage>
        <taxon>Bacteria</taxon>
        <taxon>Pseudomonadati</taxon>
        <taxon>Pseudomonadota</taxon>
        <taxon>Gammaproteobacteria</taxon>
        <taxon>Alteromonadales</taxon>
        <taxon>Pseudoalteromonadaceae</taxon>
        <taxon>Psychrosphaera</taxon>
    </lineage>
</organism>
<accession>A0ABU3QX89</accession>
<feature type="region of interest" description="Disordered" evidence="1">
    <location>
        <begin position="81"/>
        <end position="103"/>
    </location>
</feature>
<name>A0ABU3QX89_9GAMM</name>
<dbReference type="RefSeq" id="WP_216056065.1">
    <property type="nucleotide sequence ID" value="NZ_JAWCUA010000003.1"/>
</dbReference>
<gene>
    <name evidence="2" type="ORF">RT723_03250</name>
</gene>
<reference evidence="2 3" key="1">
    <citation type="submission" date="2023-10" db="EMBL/GenBank/DDBJ databases">
        <title>Psychrosphaera aquimaarina strain SW33 isolated from seawater.</title>
        <authorList>
            <person name="Bayburt H."/>
            <person name="Kim J.M."/>
            <person name="Choi B.J."/>
            <person name="Jeon C.O."/>
        </authorList>
    </citation>
    <scope>NUCLEOTIDE SEQUENCE [LARGE SCALE GENOMIC DNA]</scope>
    <source>
        <strain evidence="2 3">KCTC 52743</strain>
    </source>
</reference>
<keyword evidence="3" id="KW-1185">Reference proteome</keyword>
<sequence length="155" mass="16831">MINSVSSGMSMPPPPPRGEQKLTQDQQTLISDTLSQYDPENLTESDALSIIETFSEAGIKPSAALEESLAELGFDAKELGDIAQVADQGQRPPPPPKQSSDQISSLVDYLAELVEEKLASGDTDKLTDEDKESIMAQVFKEFDIEDRTSIINTSV</sequence>
<evidence type="ECO:0000313" key="2">
    <source>
        <dbReference type="EMBL" id="MDU0112035.1"/>
    </source>
</evidence>
<dbReference type="EMBL" id="JAWCUA010000003">
    <property type="protein sequence ID" value="MDU0112035.1"/>
    <property type="molecule type" value="Genomic_DNA"/>
</dbReference>
<protein>
    <submittedName>
        <fullName evidence="2">Uncharacterized protein</fullName>
    </submittedName>
</protein>
<evidence type="ECO:0000256" key="1">
    <source>
        <dbReference type="SAM" id="MobiDB-lite"/>
    </source>
</evidence>
<dbReference type="Proteomes" id="UP001257914">
    <property type="component" value="Unassembled WGS sequence"/>
</dbReference>
<proteinExistence type="predicted"/>
<comment type="caution">
    <text evidence="2">The sequence shown here is derived from an EMBL/GenBank/DDBJ whole genome shotgun (WGS) entry which is preliminary data.</text>
</comment>
<evidence type="ECO:0000313" key="3">
    <source>
        <dbReference type="Proteomes" id="UP001257914"/>
    </source>
</evidence>
<feature type="region of interest" description="Disordered" evidence="1">
    <location>
        <begin position="1"/>
        <end position="28"/>
    </location>
</feature>